<evidence type="ECO:0000256" key="2">
    <source>
        <dbReference type="ARBA" id="ARBA00004496"/>
    </source>
</evidence>
<dbReference type="GO" id="GO:0046872">
    <property type="term" value="F:metal ion binding"/>
    <property type="evidence" value="ECO:0007669"/>
    <property type="project" value="UniProtKB-KW"/>
</dbReference>
<evidence type="ECO:0000256" key="6">
    <source>
        <dbReference type="ARBA" id="ARBA00022490"/>
    </source>
</evidence>
<evidence type="ECO:0000256" key="11">
    <source>
        <dbReference type="ARBA" id="ARBA00048336"/>
    </source>
</evidence>
<evidence type="ECO:0000256" key="3">
    <source>
        <dbReference type="ARBA" id="ARBA00010567"/>
    </source>
</evidence>
<evidence type="ECO:0000256" key="4">
    <source>
        <dbReference type="ARBA" id="ARBA00013081"/>
    </source>
</evidence>
<dbReference type="InterPro" id="IPR041867">
    <property type="entry name" value="MPP_CSTP1"/>
</dbReference>
<evidence type="ECO:0000256" key="9">
    <source>
        <dbReference type="ARBA" id="ARBA00032900"/>
    </source>
</evidence>
<evidence type="ECO:0000256" key="5">
    <source>
        <dbReference type="ARBA" id="ARBA00013356"/>
    </source>
</evidence>
<comment type="subcellular location">
    <subcellularLocation>
        <location evidence="2">Cytoplasm</location>
    </subcellularLocation>
</comment>
<dbReference type="PANTHER" id="PTHR43143:SF1">
    <property type="entry name" value="SERINE_THREONINE-PROTEIN PHOSPHATASE CPPED1"/>
    <property type="match status" value="1"/>
</dbReference>
<comment type="similarity">
    <text evidence="3">Belongs to the metallophosphoesterase superfamily. CPPED1 family.</text>
</comment>
<organism evidence="13 14">
    <name type="scientific">Strongylocentrotus purpuratus</name>
    <name type="common">Purple sea urchin</name>
    <dbReference type="NCBI Taxonomy" id="7668"/>
    <lineage>
        <taxon>Eukaryota</taxon>
        <taxon>Metazoa</taxon>
        <taxon>Echinodermata</taxon>
        <taxon>Eleutherozoa</taxon>
        <taxon>Echinozoa</taxon>
        <taxon>Echinoidea</taxon>
        <taxon>Euechinoidea</taxon>
        <taxon>Echinacea</taxon>
        <taxon>Camarodonta</taxon>
        <taxon>Echinidea</taxon>
        <taxon>Strongylocentrotidae</taxon>
        <taxon>Strongylocentrotus</taxon>
    </lineage>
</organism>
<keyword evidence="14" id="KW-1185">Reference proteome</keyword>
<name>A0A7M7TGP9_STRPU</name>
<accession>A0A7M7TGP9</accession>
<dbReference type="SUPFAM" id="SSF56300">
    <property type="entry name" value="Metallo-dependent phosphatases"/>
    <property type="match status" value="1"/>
</dbReference>
<comment type="catalytic activity">
    <reaction evidence="11">
        <text>O-phospho-L-threonyl-[protein] + H2O = L-threonyl-[protein] + phosphate</text>
        <dbReference type="Rhea" id="RHEA:47004"/>
        <dbReference type="Rhea" id="RHEA-COMP:11060"/>
        <dbReference type="Rhea" id="RHEA-COMP:11605"/>
        <dbReference type="ChEBI" id="CHEBI:15377"/>
        <dbReference type="ChEBI" id="CHEBI:30013"/>
        <dbReference type="ChEBI" id="CHEBI:43474"/>
        <dbReference type="ChEBI" id="CHEBI:61977"/>
        <dbReference type="EC" id="3.1.3.16"/>
    </reaction>
</comment>
<comment type="catalytic activity">
    <reaction evidence="10">
        <text>O-phospho-L-seryl-[protein] + H2O = L-seryl-[protein] + phosphate</text>
        <dbReference type="Rhea" id="RHEA:20629"/>
        <dbReference type="Rhea" id="RHEA-COMP:9863"/>
        <dbReference type="Rhea" id="RHEA-COMP:11604"/>
        <dbReference type="ChEBI" id="CHEBI:15377"/>
        <dbReference type="ChEBI" id="CHEBI:29999"/>
        <dbReference type="ChEBI" id="CHEBI:43474"/>
        <dbReference type="ChEBI" id="CHEBI:83421"/>
        <dbReference type="EC" id="3.1.3.16"/>
    </reaction>
</comment>
<protein>
    <recommendedName>
        <fullName evidence="5">Serine/threonine-protein phosphatase CPPED1</fullName>
        <ecNumber evidence="4">3.1.3.16</ecNumber>
    </recommendedName>
    <alternativeName>
        <fullName evidence="9">Calcineurin-like phosphoesterase domain-containing protein 1</fullName>
    </alternativeName>
</protein>
<keyword evidence="8" id="KW-0378">Hydrolase</keyword>
<dbReference type="AlphaFoldDB" id="A0A7M7TGP9"/>
<dbReference type="GO" id="GO:0004722">
    <property type="term" value="F:protein serine/threonine phosphatase activity"/>
    <property type="evidence" value="ECO:0007669"/>
    <property type="project" value="UniProtKB-EC"/>
</dbReference>
<dbReference type="GO" id="GO:0005737">
    <property type="term" value="C:cytoplasm"/>
    <property type="evidence" value="ECO:0007669"/>
    <property type="project" value="UniProtKB-SubCell"/>
</dbReference>
<dbReference type="Proteomes" id="UP000007110">
    <property type="component" value="Unassembled WGS sequence"/>
</dbReference>
<reference evidence="13" key="2">
    <citation type="submission" date="2021-01" db="UniProtKB">
        <authorList>
            <consortium name="EnsemblMetazoa"/>
        </authorList>
    </citation>
    <scope>IDENTIFICATION</scope>
</reference>
<evidence type="ECO:0000256" key="7">
    <source>
        <dbReference type="ARBA" id="ARBA00022723"/>
    </source>
</evidence>
<evidence type="ECO:0000256" key="1">
    <source>
        <dbReference type="ARBA" id="ARBA00001968"/>
    </source>
</evidence>
<evidence type="ECO:0000259" key="12">
    <source>
        <dbReference type="Pfam" id="PF00149"/>
    </source>
</evidence>
<dbReference type="KEGG" id="spu:583499"/>
<evidence type="ECO:0000313" key="14">
    <source>
        <dbReference type="Proteomes" id="UP000007110"/>
    </source>
</evidence>
<dbReference type="CDD" id="cd07395">
    <property type="entry name" value="MPP_CSTP1"/>
    <property type="match status" value="1"/>
</dbReference>
<proteinExistence type="inferred from homology"/>
<sequence length="307" mass="34596">MAEFRIKTNDRKYEGLGDNEKEWKGPFCFIQGADPQYGMMDDMANKTPITWKAEIELTRKAVAAINKMKPKPKFFVVCGDLVHAFPGDAQKEEQEADFLREFAKVDPSIPLVCVCGNHDVGNTPTRKSIQHFRNKFGDDYFGFWAGGVRCLVLNSQLYEDASMVEELKKEQDVWLDAELDAAKSSGCKHLVLFQHIPWFLNTPDEENEYFNIDQDIRMPMLDKFLAAGVSTIFCGHYHRNAGGSYKGMEEVVTSAMGCTLSENTSVLEIGDTPSGLRVVKVHEKSISHQYYGMDDIPATIDLGQDIL</sequence>
<comment type="cofactor">
    <cofactor evidence="1">
        <name>a divalent metal cation</name>
        <dbReference type="ChEBI" id="CHEBI:60240"/>
    </cofactor>
</comment>
<keyword evidence="7" id="KW-0479">Metal-binding</keyword>
<dbReference type="RefSeq" id="XP_788498.2">
    <property type="nucleotide sequence ID" value="XM_783405.4"/>
</dbReference>
<dbReference type="Gene3D" id="3.60.21.10">
    <property type="match status" value="1"/>
</dbReference>
<dbReference type="InterPro" id="IPR051918">
    <property type="entry name" value="STPP_CPPED1"/>
</dbReference>
<evidence type="ECO:0000256" key="10">
    <source>
        <dbReference type="ARBA" id="ARBA00047761"/>
    </source>
</evidence>
<reference evidence="14" key="1">
    <citation type="submission" date="2015-02" db="EMBL/GenBank/DDBJ databases">
        <title>Genome sequencing for Strongylocentrotus purpuratus.</title>
        <authorList>
            <person name="Murali S."/>
            <person name="Liu Y."/>
            <person name="Vee V."/>
            <person name="English A."/>
            <person name="Wang M."/>
            <person name="Skinner E."/>
            <person name="Han Y."/>
            <person name="Muzny D.M."/>
            <person name="Worley K.C."/>
            <person name="Gibbs R.A."/>
        </authorList>
    </citation>
    <scope>NUCLEOTIDE SEQUENCE</scope>
</reference>
<feature type="domain" description="Calcineurin-like phosphoesterase" evidence="12">
    <location>
        <begin position="65"/>
        <end position="239"/>
    </location>
</feature>
<keyword evidence="6" id="KW-0963">Cytoplasm</keyword>
<dbReference type="GeneID" id="583499"/>
<dbReference type="CTD" id="55313"/>
<dbReference type="InterPro" id="IPR029052">
    <property type="entry name" value="Metallo-depent_PP-like"/>
</dbReference>
<dbReference type="EnsemblMetazoa" id="XM_783405">
    <property type="protein sequence ID" value="XP_788498"/>
    <property type="gene ID" value="LOC583499"/>
</dbReference>
<dbReference type="PANTHER" id="PTHR43143">
    <property type="entry name" value="METALLOPHOSPHOESTERASE, CALCINEURIN SUPERFAMILY"/>
    <property type="match status" value="1"/>
</dbReference>
<dbReference type="InParanoid" id="A0A7M7TGP9"/>
<evidence type="ECO:0000256" key="8">
    <source>
        <dbReference type="ARBA" id="ARBA00022801"/>
    </source>
</evidence>
<dbReference type="OMA" id="NEPTHET"/>
<evidence type="ECO:0000313" key="13">
    <source>
        <dbReference type="EnsemblMetazoa" id="XP_788498"/>
    </source>
</evidence>
<dbReference type="OrthoDB" id="45007at2759"/>
<dbReference type="FunCoup" id="A0A7M7TGP9">
    <property type="interactions" value="13"/>
</dbReference>
<dbReference type="Pfam" id="PF00149">
    <property type="entry name" value="Metallophos"/>
    <property type="match status" value="1"/>
</dbReference>
<dbReference type="EC" id="3.1.3.16" evidence="4"/>
<dbReference type="InterPro" id="IPR004843">
    <property type="entry name" value="Calcineurin-like_PHP"/>
</dbReference>